<dbReference type="EMBL" id="JAYKXP010000034">
    <property type="protein sequence ID" value="KAK7041479.1"/>
    <property type="molecule type" value="Genomic_DNA"/>
</dbReference>
<dbReference type="AlphaFoldDB" id="A0AAW0CNP2"/>
<protein>
    <submittedName>
        <fullName evidence="2">Uncharacterized protein</fullName>
    </submittedName>
</protein>
<keyword evidence="1" id="KW-0732">Signal</keyword>
<organism evidence="2 3">
    <name type="scientific">Paramarasmius palmivorus</name>
    <dbReference type="NCBI Taxonomy" id="297713"/>
    <lineage>
        <taxon>Eukaryota</taxon>
        <taxon>Fungi</taxon>
        <taxon>Dikarya</taxon>
        <taxon>Basidiomycota</taxon>
        <taxon>Agaricomycotina</taxon>
        <taxon>Agaricomycetes</taxon>
        <taxon>Agaricomycetidae</taxon>
        <taxon>Agaricales</taxon>
        <taxon>Marasmiineae</taxon>
        <taxon>Marasmiaceae</taxon>
        <taxon>Paramarasmius</taxon>
    </lineage>
</organism>
<evidence type="ECO:0000256" key="1">
    <source>
        <dbReference type="SAM" id="SignalP"/>
    </source>
</evidence>
<sequence>MRFLSPGFAALVLAGASCVVANGGPHDVVFATSVANTTVVATGTASSVFSIFPTGTASNATYFPTITASSNTTFAYPSSTIASNGTVTITVTSFPTCSCPATNSSVPAGTPASNSTASGYPTGTASTGGCNDTVFTTTYDSYTITYIESTVTASASASIPPAGSSAASNATFTYFPTGTAGNSTVPTACPANNATVTSFFPSGTITGSAASSATVSVGGCNDTLYTTTYDSYTITFCEATATAAVVPRNIVGVNV</sequence>
<evidence type="ECO:0000313" key="2">
    <source>
        <dbReference type="EMBL" id="KAK7041479.1"/>
    </source>
</evidence>
<dbReference type="Proteomes" id="UP001383192">
    <property type="component" value="Unassembled WGS sequence"/>
</dbReference>
<feature type="chain" id="PRO_5043328885" evidence="1">
    <location>
        <begin position="22"/>
        <end position="255"/>
    </location>
</feature>
<feature type="signal peptide" evidence="1">
    <location>
        <begin position="1"/>
        <end position="21"/>
    </location>
</feature>
<comment type="caution">
    <text evidence="2">The sequence shown here is derived from an EMBL/GenBank/DDBJ whole genome shotgun (WGS) entry which is preliminary data.</text>
</comment>
<reference evidence="2 3" key="1">
    <citation type="submission" date="2024-01" db="EMBL/GenBank/DDBJ databases">
        <title>A draft genome for a cacao thread blight-causing isolate of Paramarasmius palmivorus.</title>
        <authorList>
            <person name="Baruah I.K."/>
            <person name="Bukari Y."/>
            <person name="Amoako-Attah I."/>
            <person name="Meinhardt L.W."/>
            <person name="Bailey B.A."/>
            <person name="Cohen S.P."/>
        </authorList>
    </citation>
    <scope>NUCLEOTIDE SEQUENCE [LARGE SCALE GENOMIC DNA]</scope>
    <source>
        <strain evidence="2 3">GH-12</strain>
    </source>
</reference>
<accession>A0AAW0CNP2</accession>
<name>A0AAW0CNP2_9AGAR</name>
<gene>
    <name evidence="2" type="ORF">VNI00_009347</name>
</gene>
<dbReference type="PROSITE" id="PS51257">
    <property type="entry name" value="PROKAR_LIPOPROTEIN"/>
    <property type="match status" value="1"/>
</dbReference>
<evidence type="ECO:0000313" key="3">
    <source>
        <dbReference type="Proteomes" id="UP001383192"/>
    </source>
</evidence>
<keyword evidence="3" id="KW-1185">Reference proteome</keyword>
<proteinExistence type="predicted"/>